<dbReference type="EMBL" id="LDTC01000338">
    <property type="protein sequence ID" value="KTW02135.1"/>
    <property type="molecule type" value="Genomic_DNA"/>
</dbReference>
<proteinExistence type="predicted"/>
<name>A0A147J1L6_9SPHN</name>
<organism evidence="1 2">
    <name type="scientific">Sphingomonas sanguinis</name>
    <dbReference type="NCBI Taxonomy" id="33051"/>
    <lineage>
        <taxon>Bacteria</taxon>
        <taxon>Pseudomonadati</taxon>
        <taxon>Pseudomonadota</taxon>
        <taxon>Alphaproteobacteria</taxon>
        <taxon>Sphingomonadales</taxon>
        <taxon>Sphingomonadaceae</taxon>
        <taxon>Sphingomonas</taxon>
    </lineage>
</organism>
<protein>
    <submittedName>
        <fullName evidence="1">Uncharacterized protein</fullName>
    </submittedName>
</protein>
<comment type="caution">
    <text evidence="1">The sequence shown here is derived from an EMBL/GenBank/DDBJ whole genome shotgun (WGS) entry which is preliminary data.</text>
</comment>
<gene>
    <name evidence="1" type="ORF">NS258_18485</name>
</gene>
<sequence length="105" mass="10884">MIGDAASIGMVALDREVGTVMEQAIEDMHRLTGSGRDDSGMERRVAVRDMGVEGDGGIAALVRVDCARRSSGKFCPSELEAVPLPNFSATGIRCCASASLVSAAP</sequence>
<evidence type="ECO:0000313" key="1">
    <source>
        <dbReference type="EMBL" id="KTW02135.1"/>
    </source>
</evidence>
<dbReference type="Proteomes" id="UP000074410">
    <property type="component" value="Unassembled WGS sequence"/>
</dbReference>
<evidence type="ECO:0000313" key="2">
    <source>
        <dbReference type="Proteomes" id="UP000074410"/>
    </source>
</evidence>
<accession>A0A147J1L6</accession>
<dbReference type="AlphaFoldDB" id="A0A147J1L6"/>
<reference evidence="1 2" key="1">
    <citation type="journal article" date="2016" name="Front. Microbiol.">
        <title>Genomic Resource of Rice Seed Associated Bacteria.</title>
        <authorList>
            <person name="Midha S."/>
            <person name="Bansal K."/>
            <person name="Sharma S."/>
            <person name="Kumar N."/>
            <person name="Patil P.P."/>
            <person name="Chaudhry V."/>
            <person name="Patil P.B."/>
        </authorList>
    </citation>
    <scope>NUCLEOTIDE SEQUENCE [LARGE SCALE GENOMIC DNA]</scope>
    <source>
        <strain evidence="1 2">NS258</strain>
    </source>
</reference>